<evidence type="ECO:0000313" key="1">
    <source>
        <dbReference type="EMBL" id="KLU24269.1"/>
    </source>
</evidence>
<protein>
    <submittedName>
        <fullName evidence="1">Uncharacterized protein</fullName>
    </submittedName>
</protein>
<evidence type="ECO:0000313" key="2">
    <source>
        <dbReference type="Proteomes" id="UP000035963"/>
    </source>
</evidence>
<gene>
    <name evidence="1" type="ORF">EOS_20860</name>
</gene>
<reference evidence="1 2" key="1">
    <citation type="journal article" date="2015" name="Genome Announc.">
        <title>Draft Genome Sequence of Burkholderia sp. Strain PML1(12), an Ectomycorrhizosphere-Inhabiting Bacterium with Effective Mineral-Weathering Ability.</title>
        <authorList>
            <person name="Uroz S."/>
            <person name="Oger P."/>
        </authorList>
    </citation>
    <scope>NUCLEOTIDE SEQUENCE [LARGE SCALE GENOMIC DNA]</scope>
    <source>
        <strain evidence="2">PML1(12)</strain>
    </source>
</reference>
<comment type="caution">
    <text evidence="1">The sequence shown here is derived from an EMBL/GenBank/DDBJ whole genome shotgun (WGS) entry which is preliminary data.</text>
</comment>
<name>A0A0J1CUJ1_9BURK</name>
<dbReference type="EMBL" id="AEJF01000130">
    <property type="protein sequence ID" value="KLU24269.1"/>
    <property type="molecule type" value="Genomic_DNA"/>
</dbReference>
<dbReference type="AlphaFoldDB" id="A0A0J1CUJ1"/>
<organism evidence="1 2">
    <name type="scientific">Caballeronia mineralivorans PML1(12)</name>
    <dbReference type="NCBI Taxonomy" id="908627"/>
    <lineage>
        <taxon>Bacteria</taxon>
        <taxon>Pseudomonadati</taxon>
        <taxon>Pseudomonadota</taxon>
        <taxon>Betaproteobacteria</taxon>
        <taxon>Burkholderiales</taxon>
        <taxon>Burkholderiaceae</taxon>
        <taxon>Caballeronia</taxon>
    </lineage>
</organism>
<dbReference type="Proteomes" id="UP000035963">
    <property type="component" value="Unassembled WGS sequence"/>
</dbReference>
<proteinExistence type="predicted"/>
<keyword evidence="2" id="KW-1185">Reference proteome</keyword>
<sequence length="62" mass="6743">MDYFGQPAEWVELVVYGCWQPRLGHISGHARFGIVDVAYHLAIDGVIDGAQVNIGSWIGVAS</sequence>
<accession>A0A0J1CUJ1</accession>